<name>A0AA37UB66_9MICO</name>
<proteinExistence type="predicted"/>
<comment type="caution">
    <text evidence="1">The sequence shown here is derived from an EMBL/GenBank/DDBJ whole genome shotgun (WGS) entry which is preliminary data.</text>
</comment>
<accession>A0AA37UB66</accession>
<dbReference type="AlphaFoldDB" id="A0AA37UB66"/>
<keyword evidence="2" id="KW-1185">Reference proteome</keyword>
<gene>
    <name evidence="1" type="ORF">GCM10025874_06910</name>
</gene>
<dbReference type="EMBL" id="BSUL01000001">
    <property type="protein sequence ID" value="GMA27438.1"/>
    <property type="molecule type" value="Genomic_DNA"/>
</dbReference>
<evidence type="ECO:0000313" key="2">
    <source>
        <dbReference type="Proteomes" id="UP001157160"/>
    </source>
</evidence>
<reference evidence="1 2" key="1">
    <citation type="journal article" date="2014" name="Int. J. Syst. Evol. Microbiol.">
        <title>Complete genome sequence of Corynebacterium casei LMG S-19264T (=DSM 44701T), isolated from a smear-ripened cheese.</title>
        <authorList>
            <consortium name="US DOE Joint Genome Institute (JGI-PGF)"/>
            <person name="Walter F."/>
            <person name="Albersmeier A."/>
            <person name="Kalinowski J."/>
            <person name="Ruckert C."/>
        </authorList>
    </citation>
    <scope>NUCLEOTIDE SEQUENCE [LARGE SCALE GENOMIC DNA]</scope>
    <source>
        <strain evidence="1 2">NBRC 112289</strain>
    </source>
</reference>
<organism evidence="1 2">
    <name type="scientific">Arenivirga flava</name>
    <dbReference type="NCBI Taxonomy" id="1930060"/>
    <lineage>
        <taxon>Bacteria</taxon>
        <taxon>Bacillati</taxon>
        <taxon>Actinomycetota</taxon>
        <taxon>Actinomycetes</taxon>
        <taxon>Micrococcales</taxon>
        <taxon>Microbacteriaceae</taxon>
        <taxon>Arenivirga</taxon>
    </lineage>
</organism>
<dbReference type="Proteomes" id="UP001157160">
    <property type="component" value="Unassembled WGS sequence"/>
</dbReference>
<protein>
    <submittedName>
        <fullName evidence="1">Uncharacterized protein</fullName>
    </submittedName>
</protein>
<sequence length="60" mass="6702">MDWLIVAIAVAVIAVIVATTVLAVRDRNASPTLDDEAFDPELTELERAAAARRRAERRRR</sequence>
<evidence type="ECO:0000313" key="1">
    <source>
        <dbReference type="EMBL" id="GMA27438.1"/>
    </source>
</evidence>
<dbReference type="RefSeq" id="WP_284230037.1">
    <property type="nucleotide sequence ID" value="NZ_BSUL01000001.1"/>
</dbReference>